<gene>
    <name evidence="1" type="ORF">GMARGA_LOCUS37527</name>
</gene>
<protein>
    <submittedName>
        <fullName evidence="1">21010_t:CDS:1</fullName>
    </submittedName>
</protein>
<accession>A0ABN7X1E2</accession>
<comment type="caution">
    <text evidence="1">The sequence shown here is derived from an EMBL/GenBank/DDBJ whole genome shotgun (WGS) entry which is preliminary data.</text>
</comment>
<sequence length="154" mass="17924">LINEKNPATYLTEVMTVKIERDSINPNITREILMNNWDIFVQNISEEGQTMELGQTNIVCYQIDTSKAKYIKQRAYRVASDEQAFLENEILTIEQRGVIQKFVSSWSSFIILIPKKGGKKRIYIDYRKLNTITKKDIYLLPNINEILTIFEGAQ</sequence>
<keyword evidence="2" id="KW-1185">Reference proteome</keyword>
<proteinExistence type="predicted"/>
<organism evidence="1 2">
    <name type="scientific">Gigaspora margarita</name>
    <dbReference type="NCBI Taxonomy" id="4874"/>
    <lineage>
        <taxon>Eukaryota</taxon>
        <taxon>Fungi</taxon>
        <taxon>Fungi incertae sedis</taxon>
        <taxon>Mucoromycota</taxon>
        <taxon>Glomeromycotina</taxon>
        <taxon>Glomeromycetes</taxon>
        <taxon>Diversisporales</taxon>
        <taxon>Gigasporaceae</taxon>
        <taxon>Gigaspora</taxon>
    </lineage>
</organism>
<evidence type="ECO:0000313" key="2">
    <source>
        <dbReference type="Proteomes" id="UP000789901"/>
    </source>
</evidence>
<reference evidence="1 2" key="1">
    <citation type="submission" date="2021-06" db="EMBL/GenBank/DDBJ databases">
        <authorList>
            <person name="Kallberg Y."/>
            <person name="Tangrot J."/>
            <person name="Rosling A."/>
        </authorList>
    </citation>
    <scope>NUCLEOTIDE SEQUENCE [LARGE SCALE GENOMIC DNA]</scope>
    <source>
        <strain evidence="1 2">120-4 pot B 10/14</strain>
    </source>
</reference>
<dbReference type="Gene3D" id="3.10.10.10">
    <property type="entry name" value="HIV Type 1 Reverse Transcriptase, subunit A, domain 1"/>
    <property type="match status" value="1"/>
</dbReference>
<dbReference type="PANTHER" id="PTHR24559">
    <property type="entry name" value="TRANSPOSON TY3-I GAG-POL POLYPROTEIN"/>
    <property type="match status" value="1"/>
</dbReference>
<name>A0ABN7X1E2_GIGMA</name>
<evidence type="ECO:0000313" key="1">
    <source>
        <dbReference type="EMBL" id="CAG8845237.1"/>
    </source>
</evidence>
<feature type="non-terminal residue" evidence="1">
    <location>
        <position position="154"/>
    </location>
</feature>
<feature type="non-terminal residue" evidence="1">
    <location>
        <position position="1"/>
    </location>
</feature>
<dbReference type="Proteomes" id="UP000789901">
    <property type="component" value="Unassembled WGS sequence"/>
</dbReference>
<dbReference type="InterPro" id="IPR043502">
    <property type="entry name" value="DNA/RNA_pol_sf"/>
</dbReference>
<dbReference type="EMBL" id="CAJVQB010078761">
    <property type="protein sequence ID" value="CAG8845237.1"/>
    <property type="molecule type" value="Genomic_DNA"/>
</dbReference>
<dbReference type="InterPro" id="IPR053134">
    <property type="entry name" value="RNA-dir_DNA_polymerase"/>
</dbReference>
<dbReference type="SUPFAM" id="SSF56672">
    <property type="entry name" value="DNA/RNA polymerases"/>
    <property type="match status" value="1"/>
</dbReference>
<dbReference type="PANTHER" id="PTHR24559:SF444">
    <property type="entry name" value="REVERSE TRANSCRIPTASE DOMAIN-CONTAINING PROTEIN"/>
    <property type="match status" value="1"/>
</dbReference>